<dbReference type="InterPro" id="IPR037523">
    <property type="entry name" value="VOC_core"/>
</dbReference>
<dbReference type="PANTHER" id="PTHR33993">
    <property type="entry name" value="GLYOXALASE-RELATED"/>
    <property type="match status" value="1"/>
</dbReference>
<dbReference type="InterPro" id="IPR029068">
    <property type="entry name" value="Glyas_Bleomycin-R_OHBP_Dase"/>
</dbReference>
<dbReference type="Gene3D" id="3.10.180.10">
    <property type="entry name" value="2,3-Dihydroxybiphenyl 1,2-Dioxygenase, domain 1"/>
    <property type="match status" value="2"/>
</dbReference>
<dbReference type="AlphaFoldDB" id="A0A1H8PJ21"/>
<feature type="domain" description="VOC" evidence="1">
    <location>
        <begin position="138"/>
        <end position="271"/>
    </location>
</feature>
<accession>A0A1H8PJ21</accession>
<evidence type="ECO:0000259" key="1">
    <source>
        <dbReference type="PROSITE" id="PS51819"/>
    </source>
</evidence>
<dbReference type="InterPro" id="IPR041581">
    <property type="entry name" value="Glyoxalase_6"/>
</dbReference>
<dbReference type="RefSeq" id="WP_091939246.1">
    <property type="nucleotide sequence ID" value="NZ_FOEE01000001.1"/>
</dbReference>
<dbReference type="Proteomes" id="UP000198960">
    <property type="component" value="Unassembled WGS sequence"/>
</dbReference>
<sequence>MTQPRTYPHGVTCWIDTEQPDPAAAARFYGGLFGWSLTDAMPPGAPGSYVIATQEGQDVAALAPGAGGTATWNTYVAVDDCDATAAAVAALGGSVTAPPSDAGPAGRTAGCTDPQGAPFRLWQARRRPGAQRTNAPGTWNFSDLHTPDPSAALAFYVPLFGWRTTELPGGAGTMVQVPGYGDHLAATVDPDIHERQAEAPAGFADVIGGLAATLPAEPPHWHVVFAVADRDEAAATAERLGAVVLDAGENAWTRTARLRDPQGAEFTVSQFAPQTDGAADL</sequence>
<protein>
    <recommendedName>
        <fullName evidence="1">VOC domain-containing protein</fullName>
    </recommendedName>
</protein>
<dbReference type="Pfam" id="PF18029">
    <property type="entry name" value="Glyoxalase_6"/>
    <property type="match status" value="2"/>
</dbReference>
<evidence type="ECO:0000313" key="3">
    <source>
        <dbReference type="Proteomes" id="UP000198960"/>
    </source>
</evidence>
<dbReference type="STRING" id="673521.SAMN05660991_00217"/>
<dbReference type="PANTHER" id="PTHR33993:SF14">
    <property type="entry name" value="GB|AAF24581.1"/>
    <property type="match status" value="1"/>
</dbReference>
<dbReference type="SUPFAM" id="SSF54593">
    <property type="entry name" value="Glyoxalase/Bleomycin resistance protein/Dihydroxybiphenyl dioxygenase"/>
    <property type="match status" value="2"/>
</dbReference>
<gene>
    <name evidence="2" type="ORF">SAMN05660991_00217</name>
</gene>
<organism evidence="2 3">
    <name type="scientific">Trujillonella endophytica</name>
    <dbReference type="NCBI Taxonomy" id="673521"/>
    <lineage>
        <taxon>Bacteria</taxon>
        <taxon>Bacillati</taxon>
        <taxon>Actinomycetota</taxon>
        <taxon>Actinomycetes</taxon>
        <taxon>Geodermatophilales</taxon>
        <taxon>Geodermatophilaceae</taxon>
        <taxon>Trujillonella</taxon>
    </lineage>
</organism>
<name>A0A1H8PJ21_9ACTN</name>
<dbReference type="InterPro" id="IPR052164">
    <property type="entry name" value="Anthracycline_SecMetBiosynth"/>
</dbReference>
<proteinExistence type="predicted"/>
<dbReference type="OrthoDB" id="9793039at2"/>
<reference evidence="3" key="1">
    <citation type="submission" date="2016-10" db="EMBL/GenBank/DDBJ databases">
        <authorList>
            <person name="Varghese N."/>
            <person name="Submissions S."/>
        </authorList>
    </citation>
    <scope>NUCLEOTIDE SEQUENCE [LARGE SCALE GENOMIC DNA]</scope>
    <source>
        <strain evidence="3">DSM 45413</strain>
    </source>
</reference>
<dbReference type="PROSITE" id="PS51819">
    <property type="entry name" value="VOC"/>
    <property type="match status" value="2"/>
</dbReference>
<feature type="domain" description="VOC" evidence="1">
    <location>
        <begin position="11"/>
        <end position="124"/>
    </location>
</feature>
<dbReference type="EMBL" id="FOEE01000001">
    <property type="protein sequence ID" value="SEO41972.1"/>
    <property type="molecule type" value="Genomic_DNA"/>
</dbReference>
<keyword evidence="3" id="KW-1185">Reference proteome</keyword>
<evidence type="ECO:0000313" key="2">
    <source>
        <dbReference type="EMBL" id="SEO41972.1"/>
    </source>
</evidence>